<accession>A0A150LV06</accession>
<dbReference type="Proteomes" id="UP000075683">
    <property type="component" value="Unassembled WGS sequence"/>
</dbReference>
<name>A0A150LV06_9BACI</name>
<reference evidence="2 3" key="1">
    <citation type="submission" date="2016-01" db="EMBL/GenBank/DDBJ databases">
        <title>Draft Genome Sequences of Seven Thermophilic Sporeformers Isolated from Foods.</title>
        <authorList>
            <person name="Berendsen E.M."/>
            <person name="Wells-Bennik M.H."/>
            <person name="Krawcyk A.O."/>
            <person name="De Jong A."/>
            <person name="Holsappel S."/>
            <person name="Eijlander R.T."/>
            <person name="Kuipers O.P."/>
        </authorList>
    </citation>
    <scope>NUCLEOTIDE SEQUENCE [LARGE SCALE GENOMIC DNA]</scope>
    <source>
        <strain evidence="2 3">B4135</strain>
    </source>
</reference>
<keyword evidence="1" id="KW-1133">Transmembrane helix</keyword>
<sequence>MFFSLTSFNLHCLDIFVSFLFFFIMLISFYQEFKKLHLP</sequence>
<comment type="caution">
    <text evidence="2">The sequence shown here is derived from an EMBL/GenBank/DDBJ whole genome shotgun (WGS) entry which is preliminary data.</text>
</comment>
<dbReference type="AlphaFoldDB" id="A0A150LV06"/>
<protein>
    <submittedName>
        <fullName evidence="2">Uncharacterized protein</fullName>
    </submittedName>
</protein>
<evidence type="ECO:0000313" key="2">
    <source>
        <dbReference type="EMBL" id="KYD16118.1"/>
    </source>
</evidence>
<dbReference type="EMBL" id="LQYT01000065">
    <property type="protein sequence ID" value="KYD16118.1"/>
    <property type="molecule type" value="Genomic_DNA"/>
</dbReference>
<organism evidence="2 3">
    <name type="scientific">Caldibacillus debilis</name>
    <dbReference type="NCBI Taxonomy" id="301148"/>
    <lineage>
        <taxon>Bacteria</taxon>
        <taxon>Bacillati</taxon>
        <taxon>Bacillota</taxon>
        <taxon>Bacilli</taxon>
        <taxon>Bacillales</taxon>
        <taxon>Bacillaceae</taxon>
        <taxon>Caldibacillus</taxon>
    </lineage>
</organism>
<keyword evidence="1" id="KW-0812">Transmembrane</keyword>
<gene>
    <name evidence="2" type="ORF">B4135_2627</name>
</gene>
<keyword evidence="1" id="KW-0472">Membrane</keyword>
<evidence type="ECO:0000313" key="3">
    <source>
        <dbReference type="Proteomes" id="UP000075683"/>
    </source>
</evidence>
<evidence type="ECO:0000256" key="1">
    <source>
        <dbReference type="SAM" id="Phobius"/>
    </source>
</evidence>
<feature type="transmembrane region" description="Helical" evidence="1">
    <location>
        <begin position="12"/>
        <end position="30"/>
    </location>
</feature>
<proteinExistence type="predicted"/>